<dbReference type="PANTHER" id="PTHR22754:SF32">
    <property type="entry name" value="DISCO-INTERACTING PROTEIN 2"/>
    <property type="match status" value="1"/>
</dbReference>
<dbReference type="InterPro" id="IPR009081">
    <property type="entry name" value="PP-bd_ACP"/>
</dbReference>
<evidence type="ECO:0000259" key="4">
    <source>
        <dbReference type="PROSITE" id="PS50075"/>
    </source>
</evidence>
<dbReference type="InterPro" id="IPR020845">
    <property type="entry name" value="AMP-binding_CS"/>
</dbReference>
<dbReference type="Pfam" id="PF00501">
    <property type="entry name" value="AMP-binding"/>
    <property type="match status" value="1"/>
</dbReference>
<keyword evidence="3" id="KW-0597">Phosphoprotein</keyword>
<name>A0ABV7EVP7_9GAMM</name>
<dbReference type="PROSITE" id="PS00455">
    <property type="entry name" value="AMP_BINDING"/>
    <property type="match status" value="1"/>
</dbReference>
<dbReference type="SUPFAM" id="SSF56801">
    <property type="entry name" value="Acetyl-CoA synthetase-like"/>
    <property type="match status" value="1"/>
</dbReference>
<dbReference type="Proteomes" id="UP001595462">
    <property type="component" value="Unassembled WGS sequence"/>
</dbReference>
<dbReference type="InterPro" id="IPR042099">
    <property type="entry name" value="ANL_N_sf"/>
</dbReference>
<evidence type="ECO:0000256" key="2">
    <source>
        <dbReference type="ARBA" id="ARBA00022450"/>
    </source>
</evidence>
<dbReference type="Gene3D" id="3.30.300.30">
    <property type="match status" value="1"/>
</dbReference>
<sequence>MLSFNTLIDALDAQARSDTGESAEIGFIDGASDERRLSYRMLSRAALRLLAVLQHRGAKQGDHVILFVADNLRFLQFFWAALHGGMVPVPIAAGVGEAQLEKLVRVWKHLGQPRVIADAKHLERARAYLEKQGDGASARLLADGTISDEPPAVEAEAVRADVSADDIAFIQFSSGSTGDPKGVVLTHANVLANIRAISEGSRFGDDEVAVSWMPLTHDMGLIGFHLTLVCNGFSHYLMATDLFARRPLLWLEKAAEKQATLLCSPNFGYRHTLRAIAAKGLPALDLSSVRLIYNGAEPIAPTLAREFLDTLAPTDLDAGSMFAVYGLAEASLAATFPQPGSGLSSLSVTRGELGVGQRVQFDDGDSAVELVCLGAPVTGTELRIADADGAALDTDVVGRVWIRGDNVTAGYYRNDAANEAARMGEGWLDTGDLGFLHDGDLFITGRAKEIIFVNGQNHYPQDLEAIVHRASGVEHNKVAAAGVRAPAADADELVLFIVFRGHLEDFLPMAREVAGLINQQAGLAVARVVPVKHMPKTTSGKLQRSQLASAYAAGEFAAVTEALDALMQADAPQAASESSGDVATDLKAICDEVVPDKNIGFDDDLFEIGLSSLELAQIHEGIEQRWPDRLEVTDLFDYPTIQELAAYLEERRAA</sequence>
<evidence type="ECO:0000256" key="1">
    <source>
        <dbReference type="ARBA" id="ARBA00006432"/>
    </source>
</evidence>
<keyword evidence="2" id="KW-0596">Phosphopantetheine</keyword>
<dbReference type="SMART" id="SM00823">
    <property type="entry name" value="PKS_PP"/>
    <property type="match status" value="1"/>
</dbReference>
<dbReference type="InterPro" id="IPR000873">
    <property type="entry name" value="AMP-dep_synth/lig_dom"/>
</dbReference>
<dbReference type="PANTHER" id="PTHR22754">
    <property type="entry name" value="DISCO-INTERACTING PROTEIN 2 DIP2 -RELATED"/>
    <property type="match status" value="1"/>
</dbReference>
<gene>
    <name evidence="5" type="ORF">ACFOSU_18350</name>
</gene>
<dbReference type="Gene3D" id="1.10.1200.10">
    <property type="entry name" value="ACP-like"/>
    <property type="match status" value="1"/>
</dbReference>
<accession>A0ABV7EVP7</accession>
<dbReference type="SUPFAM" id="SSF47336">
    <property type="entry name" value="ACP-like"/>
    <property type="match status" value="1"/>
</dbReference>
<organism evidence="5 6">
    <name type="scientific">Salinisphaera aquimarina</name>
    <dbReference type="NCBI Taxonomy" id="2094031"/>
    <lineage>
        <taxon>Bacteria</taxon>
        <taxon>Pseudomonadati</taxon>
        <taxon>Pseudomonadota</taxon>
        <taxon>Gammaproteobacteria</taxon>
        <taxon>Salinisphaerales</taxon>
        <taxon>Salinisphaeraceae</taxon>
        <taxon>Salinisphaera</taxon>
    </lineage>
</organism>
<dbReference type="PROSITE" id="PS50075">
    <property type="entry name" value="CARRIER"/>
    <property type="match status" value="1"/>
</dbReference>
<evidence type="ECO:0000313" key="6">
    <source>
        <dbReference type="Proteomes" id="UP001595462"/>
    </source>
</evidence>
<evidence type="ECO:0000313" key="5">
    <source>
        <dbReference type="EMBL" id="MFC3105835.1"/>
    </source>
</evidence>
<evidence type="ECO:0000256" key="3">
    <source>
        <dbReference type="ARBA" id="ARBA00022553"/>
    </source>
</evidence>
<dbReference type="InterPro" id="IPR045851">
    <property type="entry name" value="AMP-bd_C_sf"/>
</dbReference>
<comment type="similarity">
    <text evidence="1">Belongs to the ATP-dependent AMP-binding enzyme family.</text>
</comment>
<keyword evidence="6" id="KW-1185">Reference proteome</keyword>
<feature type="domain" description="Carrier" evidence="4">
    <location>
        <begin position="577"/>
        <end position="652"/>
    </location>
</feature>
<reference evidence="6" key="1">
    <citation type="journal article" date="2019" name="Int. J. Syst. Evol. Microbiol.">
        <title>The Global Catalogue of Microorganisms (GCM) 10K type strain sequencing project: providing services to taxonomists for standard genome sequencing and annotation.</title>
        <authorList>
            <consortium name="The Broad Institute Genomics Platform"/>
            <consortium name="The Broad Institute Genome Sequencing Center for Infectious Disease"/>
            <person name="Wu L."/>
            <person name="Ma J."/>
        </authorList>
    </citation>
    <scope>NUCLEOTIDE SEQUENCE [LARGE SCALE GENOMIC DNA]</scope>
    <source>
        <strain evidence="6">KCTC 52640</strain>
    </source>
</reference>
<dbReference type="InterPro" id="IPR020806">
    <property type="entry name" value="PKS_PP-bd"/>
</dbReference>
<dbReference type="Pfam" id="PF00550">
    <property type="entry name" value="PP-binding"/>
    <property type="match status" value="1"/>
</dbReference>
<dbReference type="RefSeq" id="WP_380691390.1">
    <property type="nucleotide sequence ID" value="NZ_JBHRSS010000009.1"/>
</dbReference>
<protein>
    <submittedName>
        <fullName evidence="5">AMP-binding protein</fullName>
    </submittedName>
</protein>
<proteinExistence type="inferred from homology"/>
<dbReference type="EMBL" id="JBHRSS010000009">
    <property type="protein sequence ID" value="MFC3105835.1"/>
    <property type="molecule type" value="Genomic_DNA"/>
</dbReference>
<dbReference type="InterPro" id="IPR036736">
    <property type="entry name" value="ACP-like_sf"/>
</dbReference>
<dbReference type="Gene3D" id="3.40.50.12780">
    <property type="entry name" value="N-terminal domain of ligase-like"/>
    <property type="match status" value="1"/>
</dbReference>
<comment type="caution">
    <text evidence="5">The sequence shown here is derived from an EMBL/GenBank/DDBJ whole genome shotgun (WGS) entry which is preliminary data.</text>
</comment>